<dbReference type="GeneID" id="94294374"/>
<comment type="caution">
    <text evidence="2">The sequence shown here is derived from an EMBL/GenBank/DDBJ whole genome shotgun (WGS) entry which is preliminary data.</text>
</comment>
<feature type="coiled-coil region" evidence="1">
    <location>
        <begin position="171"/>
        <end position="205"/>
    </location>
</feature>
<dbReference type="KEGG" id="ssao:94294374"/>
<proteinExistence type="predicted"/>
<dbReference type="AlphaFoldDB" id="A0A9P8LZT7"/>
<evidence type="ECO:0000313" key="2">
    <source>
        <dbReference type="EMBL" id="KAH0577003.1"/>
    </source>
</evidence>
<reference evidence="2 3" key="1">
    <citation type="journal article" date="2014" name="PLoS Genet.">
        <title>The Genome of Spironucleus salmonicida Highlights a Fish Pathogen Adapted to Fluctuating Environments.</title>
        <authorList>
            <person name="Xu F."/>
            <person name="Jerlstrom-Hultqvist J."/>
            <person name="Einarsson E."/>
            <person name="Astvaldsson A."/>
            <person name="Svard S.G."/>
            <person name="Andersson J.O."/>
        </authorList>
    </citation>
    <scope>NUCLEOTIDE SEQUENCE [LARGE SCALE GENOMIC DNA]</scope>
    <source>
        <strain evidence="2 3">ATCC 50377</strain>
    </source>
</reference>
<protein>
    <submittedName>
        <fullName evidence="2">Uncharacterized protein</fullName>
    </submittedName>
</protein>
<dbReference type="Proteomes" id="UP000018208">
    <property type="component" value="Unassembled WGS sequence"/>
</dbReference>
<sequence length="375" mass="44838">MRPYTSKAQQFQFRLDNSEVQKVDLIQLSNSLQQSQLVQESEINVLQQENEQLNAALILLKDQFHLKKLSYDENFQKLQDENFQLKRENYSLNQQNEIFHNKINDLNIQKNNFVRQNVQVLNAMDKNFSDEIRDIGTTSKNQLIVIGKRLDKINSYIKQLEIKFNKQQIDKQVIVDEINGLVQDKKNLQKELIFAQTKVQSQDQEIQTAIFSEEQELRQRIISCKTEFPIFPTVSDVKKLFAAFTEHEKRLFYTFIDEKYINNVLKSVDLLVCLDFHQVVKFEDLVIYLQNMWDKDFEVKIKYFLKKYKVMLQIPERIGYLGMPLFNTDRIEEDDSEDVWMIIMVWFIILDGKKHFDKDDIIFKIEDTELCWFEP</sequence>
<evidence type="ECO:0000313" key="3">
    <source>
        <dbReference type="Proteomes" id="UP000018208"/>
    </source>
</evidence>
<keyword evidence="1" id="KW-0175">Coiled coil</keyword>
<evidence type="ECO:0000256" key="1">
    <source>
        <dbReference type="SAM" id="Coils"/>
    </source>
</evidence>
<keyword evidence="3" id="KW-1185">Reference proteome</keyword>
<accession>A0A9P8LZT7</accession>
<feature type="coiled-coil region" evidence="1">
    <location>
        <begin position="36"/>
        <end position="95"/>
    </location>
</feature>
<organism evidence="2 3">
    <name type="scientific">Spironucleus salmonicida</name>
    <dbReference type="NCBI Taxonomy" id="348837"/>
    <lineage>
        <taxon>Eukaryota</taxon>
        <taxon>Metamonada</taxon>
        <taxon>Diplomonadida</taxon>
        <taxon>Hexamitidae</taxon>
        <taxon>Hexamitinae</taxon>
        <taxon>Spironucleus</taxon>
    </lineage>
</organism>
<name>A0A9P8LZT7_9EUKA</name>
<dbReference type="RefSeq" id="XP_067767776.1">
    <property type="nucleotide sequence ID" value="XM_067904294.1"/>
</dbReference>
<gene>
    <name evidence="2" type="ORF">SS50377_20351</name>
</gene>
<dbReference type="EMBL" id="AUWU02000001">
    <property type="protein sequence ID" value="KAH0577003.1"/>
    <property type="molecule type" value="Genomic_DNA"/>
</dbReference>